<proteinExistence type="predicted"/>
<keyword evidence="2" id="KW-1185">Reference proteome</keyword>
<accession>A0ABQ4CFY7</accession>
<dbReference type="Proteomes" id="UP000624325">
    <property type="component" value="Unassembled WGS sequence"/>
</dbReference>
<reference evidence="1 2" key="1">
    <citation type="submission" date="2021-01" db="EMBL/GenBank/DDBJ databases">
        <title>Whole genome shotgun sequence of Asanoa iriomotensis NBRC 100142.</title>
        <authorList>
            <person name="Komaki H."/>
            <person name="Tamura T."/>
        </authorList>
    </citation>
    <scope>NUCLEOTIDE SEQUENCE [LARGE SCALE GENOMIC DNA]</scope>
    <source>
        <strain evidence="1 2">NBRC 100142</strain>
    </source>
</reference>
<evidence type="ECO:0000313" key="2">
    <source>
        <dbReference type="Proteomes" id="UP000624325"/>
    </source>
</evidence>
<comment type="caution">
    <text evidence="1">The sequence shown here is derived from an EMBL/GenBank/DDBJ whole genome shotgun (WGS) entry which is preliminary data.</text>
</comment>
<protein>
    <submittedName>
        <fullName evidence="1">Uncharacterized protein</fullName>
    </submittedName>
</protein>
<sequence>MTPRFEPTFDMYGAAPPDGDWEYVVDDYGITYGPGWWPYHRDGKPGTIRVAPDIEFRSWRNEYVLISPSRTEPAAAVARLHLFVRPQGMGAMTVAAQLGIDIRQRTVAVPDGLPEQLREQAGVKGRRLLDLILAGRTDRRRGAARPRTAADLAQAQR</sequence>
<dbReference type="EMBL" id="BONC01000123">
    <property type="protein sequence ID" value="GIF61692.1"/>
    <property type="molecule type" value="Genomic_DNA"/>
</dbReference>
<name>A0ABQ4CFY7_9ACTN</name>
<evidence type="ECO:0000313" key="1">
    <source>
        <dbReference type="EMBL" id="GIF61692.1"/>
    </source>
</evidence>
<gene>
    <name evidence="1" type="ORF">Air01nite_77870</name>
</gene>
<organism evidence="1 2">
    <name type="scientific">Asanoa iriomotensis</name>
    <dbReference type="NCBI Taxonomy" id="234613"/>
    <lineage>
        <taxon>Bacteria</taxon>
        <taxon>Bacillati</taxon>
        <taxon>Actinomycetota</taxon>
        <taxon>Actinomycetes</taxon>
        <taxon>Micromonosporales</taxon>
        <taxon>Micromonosporaceae</taxon>
        <taxon>Asanoa</taxon>
    </lineage>
</organism>
<dbReference type="RefSeq" id="WP_203708507.1">
    <property type="nucleotide sequence ID" value="NZ_BAAALU010000018.1"/>
</dbReference>